<organism evidence="2 3">
    <name type="scientific">Hohaiivirga grylli</name>
    <dbReference type="NCBI Taxonomy" id="3133970"/>
    <lineage>
        <taxon>Bacteria</taxon>
        <taxon>Pseudomonadati</taxon>
        <taxon>Pseudomonadota</taxon>
        <taxon>Alphaproteobacteria</taxon>
        <taxon>Hyphomicrobiales</taxon>
        <taxon>Methylobacteriaceae</taxon>
        <taxon>Hohaiivirga</taxon>
    </lineage>
</organism>
<comment type="caution">
    <text evidence="2">The sequence shown here is derived from an EMBL/GenBank/DDBJ whole genome shotgun (WGS) entry which is preliminary data.</text>
</comment>
<gene>
    <name evidence="2" type="ORF">WJT86_01030</name>
</gene>
<dbReference type="Proteomes" id="UP001418637">
    <property type="component" value="Unassembled WGS sequence"/>
</dbReference>
<feature type="transmembrane region" description="Helical" evidence="1">
    <location>
        <begin position="78"/>
        <end position="96"/>
    </location>
</feature>
<feature type="transmembrane region" description="Helical" evidence="1">
    <location>
        <begin position="52"/>
        <end position="72"/>
    </location>
</feature>
<evidence type="ECO:0000256" key="1">
    <source>
        <dbReference type="SAM" id="Phobius"/>
    </source>
</evidence>
<dbReference type="InterPro" id="IPR024399">
    <property type="entry name" value="DUF2628"/>
</dbReference>
<name>A0ABV0BF87_9HYPH</name>
<protein>
    <submittedName>
        <fullName evidence="2">DUF2628 domain-containing protein</fullName>
    </submittedName>
</protein>
<proteinExistence type="predicted"/>
<keyword evidence="1" id="KW-0472">Membrane</keyword>
<sequence length="168" mass="18507">MTGNAMKSYTVHFPKGCTEPNADALTGAVLIRDGFSWGAFIFGPFWLLWNRLWLTGIIMLVVLITVSTLADMLEFEPITWGIADFLIMLLIGFEANSLKRWTYERRGQPVAGIVTGHDEIEAEAKMIAIGLHKRPKPVKKEPPVQAGPLAAANASDALGIFPLLEKSR</sequence>
<dbReference type="EMBL" id="JBBYXI010000001">
    <property type="protein sequence ID" value="MEN3929640.1"/>
    <property type="molecule type" value="Genomic_DNA"/>
</dbReference>
<evidence type="ECO:0000313" key="2">
    <source>
        <dbReference type="EMBL" id="MEN3929640.1"/>
    </source>
</evidence>
<evidence type="ECO:0000313" key="3">
    <source>
        <dbReference type="Proteomes" id="UP001418637"/>
    </source>
</evidence>
<dbReference type="Pfam" id="PF10947">
    <property type="entry name" value="DUF2628"/>
    <property type="match status" value="1"/>
</dbReference>
<keyword evidence="3" id="KW-1185">Reference proteome</keyword>
<keyword evidence="1" id="KW-1133">Transmembrane helix</keyword>
<dbReference type="RefSeq" id="WP_346335636.1">
    <property type="nucleotide sequence ID" value="NZ_JBBYXI010000001.1"/>
</dbReference>
<keyword evidence="1" id="KW-0812">Transmembrane</keyword>
<reference evidence="2 3" key="1">
    <citation type="submission" date="2024-04" db="EMBL/GenBank/DDBJ databases">
        <title>A novel species isolated from cricket.</title>
        <authorList>
            <person name="Wang H.-C."/>
        </authorList>
    </citation>
    <scope>NUCLEOTIDE SEQUENCE [LARGE SCALE GENOMIC DNA]</scope>
    <source>
        <strain evidence="2 3">WL0021</strain>
    </source>
</reference>
<accession>A0ABV0BF87</accession>